<feature type="transmembrane region" description="Helical" evidence="5">
    <location>
        <begin position="78"/>
        <end position="99"/>
    </location>
</feature>
<feature type="transmembrane region" description="Helical" evidence="5">
    <location>
        <begin position="227"/>
        <end position="248"/>
    </location>
</feature>
<name>A0A8C9X8Y3_SANLU</name>
<dbReference type="Ensembl" id="ENSSLUT00000005445.1">
    <property type="protein sequence ID" value="ENSSLUP00000005305.1"/>
    <property type="gene ID" value="ENSSLUG00000002161.1"/>
</dbReference>
<reference evidence="8" key="1">
    <citation type="submission" date="2025-08" db="UniProtKB">
        <authorList>
            <consortium name="Ensembl"/>
        </authorList>
    </citation>
    <scope>IDENTIFICATION</scope>
</reference>
<keyword evidence="3 5" id="KW-1133">Transmembrane helix</keyword>
<dbReference type="GO" id="GO:0055078">
    <property type="term" value="P:sodium ion homeostasis"/>
    <property type="evidence" value="ECO:0007669"/>
    <property type="project" value="TreeGrafter"/>
</dbReference>
<feature type="transmembrane region" description="Helical" evidence="5">
    <location>
        <begin position="530"/>
        <end position="549"/>
    </location>
</feature>
<feature type="domain" description="Amino acid permease/ SLC12A" evidence="6">
    <location>
        <begin position="83"/>
        <end position="590"/>
    </location>
</feature>
<dbReference type="GO" id="GO:0006884">
    <property type="term" value="P:cell volume homeostasis"/>
    <property type="evidence" value="ECO:0007669"/>
    <property type="project" value="TreeGrafter"/>
</dbReference>
<feature type="transmembrane region" description="Helical" evidence="5">
    <location>
        <begin position="450"/>
        <end position="467"/>
    </location>
</feature>
<dbReference type="Pfam" id="PF03522">
    <property type="entry name" value="SLC12"/>
    <property type="match status" value="2"/>
</dbReference>
<dbReference type="GO" id="GO:1990573">
    <property type="term" value="P:potassium ion import across plasma membrane"/>
    <property type="evidence" value="ECO:0007669"/>
    <property type="project" value="TreeGrafter"/>
</dbReference>
<feature type="transmembrane region" description="Helical" evidence="5">
    <location>
        <begin position="282"/>
        <end position="304"/>
    </location>
</feature>
<dbReference type="PANTHER" id="PTHR11827:SF97">
    <property type="entry name" value="SLC12A10.3 SOLUTE CARRIER FAMILY 12 (SODIUM_POTASSIUM_CHLORIDE TRANSPORTERS), MEMBER 10, TANDEM DUPLICATE 3 ISOFORM X1-RELATED"/>
    <property type="match status" value="1"/>
</dbReference>
<dbReference type="PANTHER" id="PTHR11827">
    <property type="entry name" value="SOLUTE CARRIER FAMILY 12, CATION COTRANSPORTERS"/>
    <property type="match status" value="1"/>
</dbReference>
<comment type="subcellular location">
    <subcellularLocation>
        <location evidence="1">Membrane</location>
        <topology evidence="1">Multi-pass membrane protein</topology>
    </subcellularLocation>
</comment>
<feature type="transmembrane region" description="Helical" evidence="5">
    <location>
        <begin position="473"/>
        <end position="494"/>
    </location>
</feature>
<feature type="transmembrane region" description="Helical" evidence="5">
    <location>
        <begin position="202"/>
        <end position="221"/>
    </location>
</feature>
<evidence type="ECO:0000256" key="2">
    <source>
        <dbReference type="ARBA" id="ARBA00022692"/>
    </source>
</evidence>
<keyword evidence="2 5" id="KW-0812">Transmembrane</keyword>
<accession>A0A8C9X8Y3</accession>
<keyword evidence="9" id="KW-1185">Reference proteome</keyword>
<evidence type="ECO:0000256" key="5">
    <source>
        <dbReference type="SAM" id="Phobius"/>
    </source>
</evidence>
<dbReference type="InterPro" id="IPR002948">
    <property type="entry name" value="SLC12A3"/>
</dbReference>
<feature type="domain" description="SLC12A transporter C-terminal" evidence="7">
    <location>
        <begin position="746"/>
        <end position="940"/>
    </location>
</feature>
<dbReference type="PRINTS" id="PR01230">
    <property type="entry name" value="NACLTRNSPORT"/>
</dbReference>
<dbReference type="InterPro" id="IPR018491">
    <property type="entry name" value="SLC12_C"/>
</dbReference>
<feature type="transmembrane region" description="Helical" evidence="5">
    <location>
        <begin position="316"/>
        <end position="336"/>
    </location>
</feature>
<evidence type="ECO:0000256" key="3">
    <source>
        <dbReference type="ARBA" id="ARBA00022989"/>
    </source>
</evidence>
<dbReference type="AlphaFoldDB" id="A0A8C9X8Y3"/>
<feature type="transmembrane region" description="Helical" evidence="5">
    <location>
        <begin position="397"/>
        <end position="419"/>
    </location>
</feature>
<evidence type="ECO:0000259" key="6">
    <source>
        <dbReference type="Pfam" id="PF00324"/>
    </source>
</evidence>
<dbReference type="GeneTree" id="ENSGT00940000155044"/>
<dbReference type="NCBIfam" id="TIGR00930">
    <property type="entry name" value="2a30"/>
    <property type="match status" value="1"/>
</dbReference>
<protein>
    <submittedName>
        <fullName evidence="8">Solute carrier family 12 member 10, tandem duplicate 1</fullName>
    </submittedName>
</protein>
<dbReference type="Gene3D" id="1.20.1740.10">
    <property type="entry name" value="Amino acid/polyamine transporter I"/>
    <property type="match status" value="1"/>
</dbReference>
<dbReference type="InterPro" id="IPR004842">
    <property type="entry name" value="SLC12A_fam"/>
</dbReference>
<evidence type="ECO:0000259" key="7">
    <source>
        <dbReference type="Pfam" id="PF03522"/>
    </source>
</evidence>
<dbReference type="Pfam" id="PF00324">
    <property type="entry name" value="AA_permease"/>
    <property type="match status" value="1"/>
</dbReference>
<dbReference type="GO" id="GO:0008511">
    <property type="term" value="F:sodium:potassium:chloride symporter activity"/>
    <property type="evidence" value="ECO:0007669"/>
    <property type="project" value="TreeGrafter"/>
</dbReference>
<proteinExistence type="predicted"/>
<dbReference type="Proteomes" id="UP000694568">
    <property type="component" value="Unplaced"/>
</dbReference>
<dbReference type="InterPro" id="IPR004841">
    <property type="entry name" value="AA-permease/SLC12A_dom"/>
</dbReference>
<feature type="domain" description="SLC12A transporter C-terminal" evidence="7">
    <location>
        <begin position="599"/>
        <end position="727"/>
    </location>
</feature>
<dbReference type="GO" id="GO:0016324">
    <property type="term" value="C:apical plasma membrane"/>
    <property type="evidence" value="ECO:0007669"/>
    <property type="project" value="TreeGrafter"/>
</dbReference>
<evidence type="ECO:0000313" key="8">
    <source>
        <dbReference type="Ensembl" id="ENSSLUP00000005305.1"/>
    </source>
</evidence>
<feature type="transmembrane region" description="Helical" evidence="5">
    <location>
        <begin position="811"/>
        <end position="834"/>
    </location>
</feature>
<sequence length="941" mass="104413">FSVYSTLDMVPKQGHYANTLPQKQLRSRPSLEALRRAFKVSFPPLEIEVPTTDSGDISLPDSGTEELKAPQEKAPVRFGWILGVLIRTMLNIWGVILFLRLTLITSQAGIVLTWVIILMSVLITTITAISISAVATNGKVLSGGPYFLISRSLGPEIGAPIGVIFSFANSQACALNAVGFAEVVRNLMRASGIVIVDDLNDVRIIGVITVFILLLISLAGMEWETKAQIFFFIALMSSFANYLVGTVIPPSKEKQAQGIFGYRSEIFIANLAPNWRGPDSNFFQMFGLFFPAVSGILYGVNICGDLKDPNIAIPKGTLLAIFWTTISYLVISITAASCVVQDASGNISDILTGNITGVCMGQGCQFGWNFTECIVSQSCQDGLANTQQVPLNLFACWYYLVIVGAFAATLSSALGYLVSAPKIFQCLCRDKIYPYIGVFAKGYGKNDEPLRAYMLSFIIAVAFTLIGNLDTIAILNSSLFMCVYALINFSCFHASITNSPGWRPQFIYYNKWVSLFGAVVSFVLMFLFSWWAGLITLIVFILLCLYIYYKKPKLNWGSTIQAGSYNIALSASLALSGVEDHVKNFRPQCLVLTGPPTQRPALVDFVNSFTKNASLMICGDIIMVSQSKSKDDTDRLVKWMNKRKVRSFYSPFTADSLRVGARHLLQASGLGKLKPNTLVLGFKSNWRASSPESIEDYITTINDTFDSNYCLCILRMMDGLDTSDQFDFEVPADDMTDEGDSGEIETVFQDDQGKKTIDIYWIADDGGLTLLVPYLLTRRKRWSRCKVRVFIVGEELNMEEKVLEPSKTKTLFFFVLHHTLTSVLFSFFLLLLSLDRFVDSVAPFRLYDEPQEGVSVSQNAPWKISDREFEAFKLKSSLCSCRVVLLCSCKCCAFSRSLPVPHSDCTSALYMAWLDTLTCGLHCPVVLIRGNQENVLTFYCQ</sequence>
<evidence type="ECO:0000256" key="4">
    <source>
        <dbReference type="ARBA" id="ARBA00023136"/>
    </source>
</evidence>
<feature type="transmembrane region" description="Helical" evidence="5">
    <location>
        <begin position="506"/>
        <end position="524"/>
    </location>
</feature>
<evidence type="ECO:0000256" key="1">
    <source>
        <dbReference type="ARBA" id="ARBA00004141"/>
    </source>
</evidence>
<keyword evidence="4 5" id="KW-0472">Membrane</keyword>
<feature type="transmembrane region" description="Helical" evidence="5">
    <location>
        <begin position="111"/>
        <end position="137"/>
    </location>
</feature>
<evidence type="ECO:0000313" key="9">
    <source>
        <dbReference type="Proteomes" id="UP000694568"/>
    </source>
</evidence>
<dbReference type="GO" id="GO:0055075">
    <property type="term" value="P:potassium ion homeostasis"/>
    <property type="evidence" value="ECO:0007669"/>
    <property type="project" value="TreeGrafter"/>
</dbReference>
<dbReference type="GO" id="GO:0055064">
    <property type="term" value="P:chloride ion homeostasis"/>
    <property type="evidence" value="ECO:0007669"/>
    <property type="project" value="TreeGrafter"/>
</dbReference>
<reference evidence="8" key="2">
    <citation type="submission" date="2025-09" db="UniProtKB">
        <authorList>
            <consortium name="Ensembl"/>
        </authorList>
    </citation>
    <scope>IDENTIFICATION</scope>
</reference>
<organism evidence="8 9">
    <name type="scientific">Sander lucioperca</name>
    <name type="common">Pike-perch</name>
    <name type="synonym">Perca lucioperca</name>
    <dbReference type="NCBI Taxonomy" id="283035"/>
    <lineage>
        <taxon>Eukaryota</taxon>
        <taxon>Metazoa</taxon>
        <taxon>Chordata</taxon>
        <taxon>Craniata</taxon>
        <taxon>Vertebrata</taxon>
        <taxon>Euteleostomi</taxon>
        <taxon>Actinopterygii</taxon>
        <taxon>Neopterygii</taxon>
        <taxon>Teleostei</taxon>
        <taxon>Neoteleostei</taxon>
        <taxon>Acanthomorphata</taxon>
        <taxon>Eupercaria</taxon>
        <taxon>Perciformes</taxon>
        <taxon>Percoidei</taxon>
        <taxon>Percidae</taxon>
        <taxon>Luciopercinae</taxon>
        <taxon>Sander</taxon>
    </lineage>
</organism>